<accession>A0ABV6G4U1</accession>
<organism evidence="1 2">
    <name type="scientific">Kushneria aurantia</name>
    <dbReference type="NCBI Taxonomy" id="504092"/>
    <lineage>
        <taxon>Bacteria</taxon>
        <taxon>Pseudomonadati</taxon>
        <taxon>Pseudomonadota</taxon>
        <taxon>Gammaproteobacteria</taxon>
        <taxon>Oceanospirillales</taxon>
        <taxon>Halomonadaceae</taxon>
        <taxon>Kushneria</taxon>
    </lineage>
</organism>
<dbReference type="Gene3D" id="3.50.50.60">
    <property type="entry name" value="FAD/NAD(P)-binding domain"/>
    <property type="match status" value="1"/>
</dbReference>
<sequence>MNKGIELLIVGGGCAGLSLAWRLAQRPDAPRTLIVEPRRQYDDDRTWCGWPVTNHPFRADVTARWESLGVHSPRRSVRVACRRYPYEMLESGHFYQRTLDAIAQSAPVELRRGTRIAELKENDSGVVAHLDSGERLNARFAVDTRPRPRRLEAPWLWQDFAGINVESHHIAPHAELMDFRVGDGREGGIDFLYMLPYASHRALFEWTRFGRPPTDPGVLQRRLQSWLDERLGSSWQALRRETGTLPMAPAAPHHGHRIAVAGAFGGSMRAATGYAFHAIQRWAERCAEALLAGSAPLSDTQGPWLARLDRVFMSTLERYPERAPEFYCQLFERAPTESLIRFLSGVPTPGDTLAVMRALPWWPLTSTALKQWRHLF</sequence>
<dbReference type="SUPFAM" id="SSF51905">
    <property type="entry name" value="FAD/NAD(P)-binding domain"/>
    <property type="match status" value="1"/>
</dbReference>
<gene>
    <name evidence="1" type="ORF">ACFFHW_09875</name>
</gene>
<name>A0ABV6G4U1_9GAMM</name>
<dbReference type="EMBL" id="JBHLVX010000040">
    <property type="protein sequence ID" value="MFC0268284.1"/>
    <property type="molecule type" value="Genomic_DNA"/>
</dbReference>
<dbReference type="InterPro" id="IPR036188">
    <property type="entry name" value="FAD/NAD-bd_sf"/>
</dbReference>
<protein>
    <submittedName>
        <fullName evidence="1">Lycopene cyclase family protein</fullName>
    </submittedName>
</protein>
<evidence type="ECO:0000313" key="2">
    <source>
        <dbReference type="Proteomes" id="UP001589814"/>
    </source>
</evidence>
<proteinExistence type="predicted"/>
<dbReference type="RefSeq" id="WP_019951868.1">
    <property type="nucleotide sequence ID" value="NZ_JBHLVX010000040.1"/>
</dbReference>
<comment type="caution">
    <text evidence="1">The sequence shown here is derived from an EMBL/GenBank/DDBJ whole genome shotgun (WGS) entry which is preliminary data.</text>
</comment>
<evidence type="ECO:0000313" key="1">
    <source>
        <dbReference type="EMBL" id="MFC0268284.1"/>
    </source>
</evidence>
<dbReference type="Proteomes" id="UP001589814">
    <property type="component" value="Unassembled WGS sequence"/>
</dbReference>
<keyword evidence="2" id="KW-1185">Reference proteome</keyword>
<dbReference type="Pfam" id="PF05834">
    <property type="entry name" value="Lycopene_cycl"/>
    <property type="match status" value="1"/>
</dbReference>
<reference evidence="1 2" key="1">
    <citation type="submission" date="2024-09" db="EMBL/GenBank/DDBJ databases">
        <authorList>
            <person name="Sun Q."/>
            <person name="Mori K."/>
        </authorList>
    </citation>
    <scope>NUCLEOTIDE SEQUENCE [LARGE SCALE GENOMIC DNA]</scope>
    <source>
        <strain evidence="1 2">CCM 7415</strain>
    </source>
</reference>